<name>A0A2H0V6C7_9BACT</name>
<keyword evidence="9 15" id="KW-0418">Kinase</keyword>
<evidence type="ECO:0000256" key="1">
    <source>
        <dbReference type="ARBA" id="ARBA00001946"/>
    </source>
</evidence>
<sequence>MARTKIVCTIGPASKSKKTIQDLIKSGLNVARLNFSHGTHADHKSLLTNIRSMADKMNRTVAILQDLQGPRIRIGDIGSKERELKDNEKVIITTSKVTKDSKKIPITYDRLHSEVEKGHRILIVDGLIQLVVDQVTGRDIHASVVIGGIIASHKGVNLPDTAVSIPSLTDKDKKDVEFGVENDVDYMALSFVRSAKDVYDLKYLIKSYEKKLKKKITNPIKIVVKVERKEAIDNLEEIIEATDAVMVARGDLGIELPAEDVPLMQKMIIDHCLEKAKPVIVATQMLDSMIHNPRPTRAEVSDVANAVIDHTDALMLSGETATGSYPIQTVSYMKRIIEKTEASAYDDLAPQLYSKKIEPTNEAIGRIANILATSVDAKLILVASISGYAGRIISRYRPELPILVACDNNRVKQQLILSWGVVPFIIPTCRTVEELIDRSISHLKKEKLIFKSDKIIIIAGEPVGSSGNVNLVEIKEIN</sequence>
<evidence type="ECO:0000256" key="15">
    <source>
        <dbReference type="RuleBase" id="RU000504"/>
    </source>
</evidence>
<comment type="catalytic activity">
    <reaction evidence="15">
        <text>pyruvate + ATP = phosphoenolpyruvate + ADP + H(+)</text>
        <dbReference type="Rhea" id="RHEA:18157"/>
        <dbReference type="ChEBI" id="CHEBI:15361"/>
        <dbReference type="ChEBI" id="CHEBI:15378"/>
        <dbReference type="ChEBI" id="CHEBI:30616"/>
        <dbReference type="ChEBI" id="CHEBI:58702"/>
        <dbReference type="ChEBI" id="CHEBI:456216"/>
        <dbReference type="EC" id="2.7.1.40"/>
    </reaction>
</comment>
<evidence type="ECO:0000256" key="14">
    <source>
        <dbReference type="NCBIfam" id="TIGR01064"/>
    </source>
</evidence>
<dbReference type="InterPro" id="IPR015795">
    <property type="entry name" value="Pyrv_Knase_C"/>
</dbReference>
<dbReference type="InterPro" id="IPR015813">
    <property type="entry name" value="Pyrv/PenolPyrv_kinase-like_dom"/>
</dbReference>
<evidence type="ECO:0000256" key="4">
    <source>
        <dbReference type="ARBA" id="ARBA00008663"/>
    </source>
</evidence>
<protein>
    <recommendedName>
        <fullName evidence="5 14">Pyruvate kinase</fullName>
        <ecNumber evidence="5 14">2.7.1.40</ecNumber>
    </recommendedName>
</protein>
<evidence type="ECO:0000256" key="8">
    <source>
        <dbReference type="ARBA" id="ARBA00022741"/>
    </source>
</evidence>
<comment type="cofactor">
    <cofactor evidence="1">
        <name>Mg(2+)</name>
        <dbReference type="ChEBI" id="CHEBI:18420"/>
    </cofactor>
</comment>
<evidence type="ECO:0000256" key="11">
    <source>
        <dbReference type="ARBA" id="ARBA00022842"/>
    </source>
</evidence>
<keyword evidence="12 15" id="KW-0324">Glycolysis</keyword>
<evidence type="ECO:0000256" key="6">
    <source>
        <dbReference type="ARBA" id="ARBA00022679"/>
    </source>
</evidence>
<evidence type="ECO:0000313" key="18">
    <source>
        <dbReference type="EMBL" id="PIR94656.1"/>
    </source>
</evidence>
<proteinExistence type="inferred from homology"/>
<dbReference type="InterPro" id="IPR001697">
    <property type="entry name" value="Pyr_Knase"/>
</dbReference>
<dbReference type="EMBL" id="PFAP01000001">
    <property type="protein sequence ID" value="PIR94656.1"/>
    <property type="molecule type" value="Genomic_DNA"/>
</dbReference>
<organism evidence="18 19">
    <name type="scientific">Candidatus Falkowbacteria bacterium CG10_big_fil_rev_8_21_14_0_10_39_11</name>
    <dbReference type="NCBI Taxonomy" id="1974565"/>
    <lineage>
        <taxon>Bacteria</taxon>
        <taxon>Candidatus Falkowiibacteriota</taxon>
    </lineage>
</organism>
<dbReference type="SUPFAM" id="SSF52935">
    <property type="entry name" value="PK C-terminal domain-like"/>
    <property type="match status" value="1"/>
</dbReference>
<dbReference type="Pfam" id="PF00224">
    <property type="entry name" value="PK"/>
    <property type="match status" value="1"/>
</dbReference>
<comment type="cofactor">
    <cofactor evidence="2">
        <name>K(+)</name>
        <dbReference type="ChEBI" id="CHEBI:29103"/>
    </cofactor>
</comment>
<comment type="similarity">
    <text evidence="4 15">Belongs to the pyruvate kinase family.</text>
</comment>
<dbReference type="PANTHER" id="PTHR11817">
    <property type="entry name" value="PYRUVATE KINASE"/>
    <property type="match status" value="1"/>
</dbReference>
<keyword evidence="13 18" id="KW-0670">Pyruvate</keyword>
<keyword evidence="11 15" id="KW-0460">Magnesium</keyword>
<feature type="domain" description="Pyruvate kinase C-terminal" evidence="17">
    <location>
        <begin position="362"/>
        <end position="474"/>
    </location>
</feature>
<dbReference type="InterPro" id="IPR018209">
    <property type="entry name" value="Pyrv_Knase_AS"/>
</dbReference>
<keyword evidence="10" id="KW-0067">ATP-binding</keyword>
<dbReference type="InterPro" id="IPR036918">
    <property type="entry name" value="Pyrv_Knase_C_sf"/>
</dbReference>
<keyword evidence="8" id="KW-0547">Nucleotide-binding</keyword>
<dbReference type="Gene3D" id="3.40.1380.20">
    <property type="entry name" value="Pyruvate kinase, C-terminal domain"/>
    <property type="match status" value="1"/>
</dbReference>
<comment type="pathway">
    <text evidence="3 15">Carbohydrate degradation; glycolysis; pyruvate from D-glyceraldehyde 3-phosphate: step 5/5.</text>
</comment>
<evidence type="ECO:0000313" key="19">
    <source>
        <dbReference type="Proteomes" id="UP000229901"/>
    </source>
</evidence>
<dbReference type="GO" id="GO:0004743">
    <property type="term" value="F:pyruvate kinase activity"/>
    <property type="evidence" value="ECO:0007669"/>
    <property type="project" value="UniProtKB-UniRule"/>
</dbReference>
<evidence type="ECO:0000256" key="5">
    <source>
        <dbReference type="ARBA" id="ARBA00012142"/>
    </source>
</evidence>
<dbReference type="EC" id="2.7.1.40" evidence="5 14"/>
<keyword evidence="7" id="KW-0479">Metal-binding</keyword>
<evidence type="ECO:0000256" key="13">
    <source>
        <dbReference type="ARBA" id="ARBA00023317"/>
    </source>
</evidence>
<dbReference type="PROSITE" id="PS00110">
    <property type="entry name" value="PYRUVATE_KINASE"/>
    <property type="match status" value="1"/>
</dbReference>
<dbReference type="FunFam" id="2.40.33.10:FF:000001">
    <property type="entry name" value="Pyruvate kinase"/>
    <property type="match status" value="1"/>
</dbReference>
<dbReference type="NCBIfam" id="TIGR01064">
    <property type="entry name" value="pyruv_kin"/>
    <property type="match status" value="1"/>
</dbReference>
<dbReference type="NCBIfam" id="NF004491">
    <property type="entry name" value="PRK05826.1"/>
    <property type="match status" value="1"/>
</dbReference>
<evidence type="ECO:0000256" key="7">
    <source>
        <dbReference type="ARBA" id="ARBA00022723"/>
    </source>
</evidence>
<dbReference type="PRINTS" id="PR01050">
    <property type="entry name" value="PYRUVTKNASE"/>
</dbReference>
<evidence type="ECO:0000256" key="10">
    <source>
        <dbReference type="ARBA" id="ARBA00022840"/>
    </source>
</evidence>
<feature type="domain" description="Pyruvate kinase barrel" evidence="16">
    <location>
        <begin position="2"/>
        <end position="330"/>
    </location>
</feature>
<dbReference type="FunFam" id="3.20.20.60:FF:000025">
    <property type="entry name" value="Pyruvate kinase"/>
    <property type="match status" value="1"/>
</dbReference>
<dbReference type="InterPro" id="IPR015793">
    <property type="entry name" value="Pyrv_Knase_brl"/>
</dbReference>
<dbReference type="GO" id="GO:0000287">
    <property type="term" value="F:magnesium ion binding"/>
    <property type="evidence" value="ECO:0007669"/>
    <property type="project" value="UniProtKB-UniRule"/>
</dbReference>
<dbReference type="Proteomes" id="UP000229901">
    <property type="component" value="Unassembled WGS sequence"/>
</dbReference>
<dbReference type="GO" id="GO:0005524">
    <property type="term" value="F:ATP binding"/>
    <property type="evidence" value="ECO:0007669"/>
    <property type="project" value="UniProtKB-KW"/>
</dbReference>
<accession>A0A2H0V6C7</accession>
<gene>
    <name evidence="18" type="primary">pyk</name>
    <name evidence="18" type="ORF">COT97_00145</name>
</gene>
<keyword evidence="6 15" id="KW-0808">Transferase</keyword>
<dbReference type="NCBIfam" id="NF004978">
    <property type="entry name" value="PRK06354.1"/>
    <property type="match status" value="1"/>
</dbReference>
<dbReference type="Gene3D" id="2.40.33.10">
    <property type="entry name" value="PK beta-barrel domain-like"/>
    <property type="match status" value="1"/>
</dbReference>
<dbReference type="SUPFAM" id="SSF50800">
    <property type="entry name" value="PK beta-barrel domain-like"/>
    <property type="match status" value="1"/>
</dbReference>
<dbReference type="Pfam" id="PF02887">
    <property type="entry name" value="PK_C"/>
    <property type="match status" value="1"/>
</dbReference>
<evidence type="ECO:0000256" key="9">
    <source>
        <dbReference type="ARBA" id="ARBA00022777"/>
    </source>
</evidence>
<evidence type="ECO:0000256" key="12">
    <source>
        <dbReference type="ARBA" id="ARBA00023152"/>
    </source>
</evidence>
<dbReference type="InterPro" id="IPR040442">
    <property type="entry name" value="Pyrv_kinase-like_dom_sf"/>
</dbReference>
<evidence type="ECO:0000259" key="16">
    <source>
        <dbReference type="Pfam" id="PF00224"/>
    </source>
</evidence>
<dbReference type="GO" id="GO:0030955">
    <property type="term" value="F:potassium ion binding"/>
    <property type="evidence" value="ECO:0007669"/>
    <property type="project" value="UniProtKB-UniRule"/>
</dbReference>
<dbReference type="AlphaFoldDB" id="A0A2H0V6C7"/>
<dbReference type="SUPFAM" id="SSF51621">
    <property type="entry name" value="Phosphoenolpyruvate/pyruvate domain"/>
    <property type="match status" value="1"/>
</dbReference>
<comment type="caution">
    <text evidence="18">The sequence shown here is derived from an EMBL/GenBank/DDBJ whole genome shotgun (WGS) entry which is preliminary data.</text>
</comment>
<dbReference type="InterPro" id="IPR011037">
    <property type="entry name" value="Pyrv_Knase-like_insert_dom_sf"/>
</dbReference>
<evidence type="ECO:0000256" key="2">
    <source>
        <dbReference type="ARBA" id="ARBA00001958"/>
    </source>
</evidence>
<dbReference type="InterPro" id="IPR015806">
    <property type="entry name" value="Pyrv_Knase_insert_dom_sf"/>
</dbReference>
<evidence type="ECO:0000256" key="3">
    <source>
        <dbReference type="ARBA" id="ARBA00004997"/>
    </source>
</evidence>
<evidence type="ECO:0000259" key="17">
    <source>
        <dbReference type="Pfam" id="PF02887"/>
    </source>
</evidence>
<dbReference type="GO" id="GO:0016301">
    <property type="term" value="F:kinase activity"/>
    <property type="evidence" value="ECO:0007669"/>
    <property type="project" value="UniProtKB-KW"/>
</dbReference>
<dbReference type="UniPathway" id="UPA00109">
    <property type="reaction ID" value="UER00188"/>
</dbReference>
<dbReference type="Gene3D" id="3.20.20.60">
    <property type="entry name" value="Phosphoenolpyruvate-binding domains"/>
    <property type="match status" value="1"/>
</dbReference>
<reference evidence="19" key="1">
    <citation type="submission" date="2017-09" db="EMBL/GenBank/DDBJ databases">
        <title>Depth-based differentiation of microbial function through sediment-hosted aquifers and enrichment of novel symbionts in the deep terrestrial subsurface.</title>
        <authorList>
            <person name="Probst A.J."/>
            <person name="Ladd B."/>
            <person name="Jarett J.K."/>
            <person name="Geller-Mcgrath D.E."/>
            <person name="Sieber C.M.K."/>
            <person name="Emerson J.B."/>
            <person name="Anantharaman K."/>
            <person name="Thomas B.C."/>
            <person name="Malmstrom R."/>
            <person name="Stieglmeier M."/>
            <person name="Klingl A."/>
            <person name="Woyke T."/>
            <person name="Ryan C.M."/>
            <person name="Banfield J.F."/>
        </authorList>
    </citation>
    <scope>NUCLEOTIDE SEQUENCE [LARGE SCALE GENOMIC DNA]</scope>
</reference>